<reference evidence="2" key="1">
    <citation type="submission" date="2021-01" db="EMBL/GenBank/DDBJ databases">
        <title>Chromosome-level genome assembly of a human fungal pathogen reveals clustering of transcriptionally co-regulated genes.</title>
        <authorList>
            <person name="Voorhies M."/>
            <person name="Cohen S."/>
            <person name="Shea T.P."/>
            <person name="Petrus S."/>
            <person name="Munoz J.F."/>
            <person name="Poplawski S."/>
            <person name="Goldman W.E."/>
            <person name="Michael T."/>
            <person name="Cuomo C.A."/>
            <person name="Sil A."/>
            <person name="Beyhan S."/>
        </authorList>
    </citation>
    <scope>NUCLEOTIDE SEQUENCE</scope>
    <source>
        <strain evidence="2">H88</strain>
    </source>
</reference>
<accession>A0A8A1LFJ4</accession>
<evidence type="ECO:0000256" key="1">
    <source>
        <dbReference type="SAM" id="Phobius"/>
    </source>
</evidence>
<evidence type="ECO:0000313" key="3">
    <source>
        <dbReference type="Proteomes" id="UP000663419"/>
    </source>
</evidence>
<feature type="transmembrane region" description="Helical" evidence="1">
    <location>
        <begin position="48"/>
        <end position="70"/>
    </location>
</feature>
<evidence type="ECO:0000313" key="2">
    <source>
        <dbReference type="EMBL" id="QSS50537.1"/>
    </source>
</evidence>
<dbReference type="EMBL" id="CP069102">
    <property type="protein sequence ID" value="QSS50537.1"/>
    <property type="molecule type" value="Genomic_DNA"/>
</dbReference>
<gene>
    <name evidence="2" type="ORF">I7I53_11263</name>
</gene>
<keyword evidence="1" id="KW-0472">Membrane</keyword>
<proteinExistence type="predicted"/>
<dbReference type="VEuPathDB" id="FungiDB:I7I53_11263"/>
<keyword evidence="1" id="KW-1133">Transmembrane helix</keyword>
<dbReference type="Proteomes" id="UP000663419">
    <property type="component" value="Chromosome 1"/>
</dbReference>
<sequence>MAMSKNKGKKKGPGITRTRHDTIMNYCPECQGCQVVRLPSPMPAHRQVFSFLEAWMDFFFFLFFYSFFYLP</sequence>
<dbReference type="AlphaFoldDB" id="A0A8A1LFJ4"/>
<protein>
    <submittedName>
        <fullName evidence="2">Uncharacterized protein</fullName>
    </submittedName>
</protein>
<organism evidence="2 3">
    <name type="scientific">Ajellomyces capsulatus (strain H88)</name>
    <name type="common">Darling's disease fungus</name>
    <name type="synonym">Histoplasma capsulatum</name>
    <dbReference type="NCBI Taxonomy" id="544711"/>
    <lineage>
        <taxon>Eukaryota</taxon>
        <taxon>Fungi</taxon>
        <taxon>Dikarya</taxon>
        <taxon>Ascomycota</taxon>
        <taxon>Pezizomycotina</taxon>
        <taxon>Eurotiomycetes</taxon>
        <taxon>Eurotiomycetidae</taxon>
        <taxon>Onygenales</taxon>
        <taxon>Ajellomycetaceae</taxon>
        <taxon>Histoplasma</taxon>
    </lineage>
</organism>
<name>A0A8A1LFJ4_AJEC8</name>
<keyword evidence="1" id="KW-0812">Transmembrane</keyword>